<name>W1PC64_AMBTC</name>
<gene>
    <name evidence="1" type="ORF">AMTR_s00053p00223450</name>
</gene>
<dbReference type="Gramene" id="ERN05181">
    <property type="protein sequence ID" value="ERN05181"/>
    <property type="gene ID" value="AMTR_s00053p00223450"/>
</dbReference>
<evidence type="ECO:0000313" key="2">
    <source>
        <dbReference type="Proteomes" id="UP000017836"/>
    </source>
</evidence>
<dbReference type="AlphaFoldDB" id="W1PC64"/>
<proteinExistence type="predicted"/>
<dbReference type="HOGENOM" id="CLU_1680291_0_0_1"/>
<dbReference type="Proteomes" id="UP000017836">
    <property type="component" value="Unassembled WGS sequence"/>
</dbReference>
<dbReference type="EMBL" id="KI394012">
    <property type="protein sequence ID" value="ERN05181.1"/>
    <property type="molecule type" value="Genomic_DNA"/>
</dbReference>
<accession>W1PC64</accession>
<evidence type="ECO:0000313" key="1">
    <source>
        <dbReference type="EMBL" id="ERN05181.1"/>
    </source>
</evidence>
<reference evidence="2" key="1">
    <citation type="journal article" date="2013" name="Science">
        <title>The Amborella genome and the evolution of flowering plants.</title>
        <authorList>
            <consortium name="Amborella Genome Project"/>
        </authorList>
    </citation>
    <scope>NUCLEOTIDE SEQUENCE [LARGE SCALE GENOMIC DNA]</scope>
</reference>
<sequence>MLTKRPKFLIGTTTQGRVTLSTIQLVQRGQARNESEVPDSPPEFLPQSLDLHDEPNIIEAEEEVSQSNLQWATTISTTPHHKRKSRLGADHLANTLDKIMELEQTTNCDRQKMMQATKEDRSYGACLEELQEFQFSFAVEMMELVGILNDGYNRVKG</sequence>
<protein>
    <submittedName>
        <fullName evidence="1">Uncharacterized protein</fullName>
    </submittedName>
</protein>
<organism evidence="1 2">
    <name type="scientific">Amborella trichopoda</name>
    <dbReference type="NCBI Taxonomy" id="13333"/>
    <lineage>
        <taxon>Eukaryota</taxon>
        <taxon>Viridiplantae</taxon>
        <taxon>Streptophyta</taxon>
        <taxon>Embryophyta</taxon>
        <taxon>Tracheophyta</taxon>
        <taxon>Spermatophyta</taxon>
        <taxon>Magnoliopsida</taxon>
        <taxon>Amborellales</taxon>
        <taxon>Amborellaceae</taxon>
        <taxon>Amborella</taxon>
    </lineage>
</organism>
<keyword evidence="2" id="KW-1185">Reference proteome</keyword>